<dbReference type="SMART" id="SM00913">
    <property type="entry name" value="IBN_N"/>
    <property type="match status" value="1"/>
</dbReference>
<evidence type="ECO:0000313" key="7">
    <source>
        <dbReference type="EMBL" id="AAS53640.3"/>
    </source>
</evidence>
<dbReference type="PANTHER" id="PTHR10997:SF9">
    <property type="entry name" value="IMPORTIN-9"/>
    <property type="match status" value="1"/>
</dbReference>
<dbReference type="eggNOG" id="KOG2274">
    <property type="taxonomic scope" value="Eukaryota"/>
</dbReference>
<dbReference type="STRING" id="284811.Q753P3"/>
<organism evidence="7 8">
    <name type="scientific">Eremothecium gossypii (strain ATCC 10895 / CBS 109.51 / FGSC 9923 / NRRL Y-1056)</name>
    <name type="common">Yeast</name>
    <name type="synonym">Ashbya gossypii</name>
    <dbReference type="NCBI Taxonomy" id="284811"/>
    <lineage>
        <taxon>Eukaryota</taxon>
        <taxon>Fungi</taxon>
        <taxon>Dikarya</taxon>
        <taxon>Ascomycota</taxon>
        <taxon>Saccharomycotina</taxon>
        <taxon>Saccharomycetes</taxon>
        <taxon>Saccharomycetales</taxon>
        <taxon>Saccharomycetaceae</taxon>
        <taxon>Eremothecium</taxon>
    </lineage>
</organism>
<evidence type="ECO:0000256" key="2">
    <source>
        <dbReference type="ARBA" id="ARBA00022448"/>
    </source>
</evidence>
<dbReference type="GO" id="GO:0006606">
    <property type="term" value="P:protein import into nucleus"/>
    <property type="evidence" value="ECO:0000318"/>
    <property type="project" value="GO_Central"/>
</dbReference>
<dbReference type="PANTHER" id="PTHR10997">
    <property type="entry name" value="IMPORTIN-7, 8, 11"/>
    <property type="match status" value="1"/>
</dbReference>
<evidence type="ECO:0000256" key="4">
    <source>
        <dbReference type="ARBA" id="ARBA00023242"/>
    </source>
</evidence>
<dbReference type="SUPFAM" id="SSF48371">
    <property type="entry name" value="ARM repeat"/>
    <property type="match status" value="1"/>
</dbReference>
<evidence type="ECO:0000256" key="3">
    <source>
        <dbReference type="ARBA" id="ARBA00022927"/>
    </source>
</evidence>
<evidence type="ECO:0000256" key="1">
    <source>
        <dbReference type="ARBA" id="ARBA00004123"/>
    </source>
</evidence>
<dbReference type="AlphaFoldDB" id="Q753P3"/>
<dbReference type="InterPro" id="IPR016024">
    <property type="entry name" value="ARM-type_fold"/>
</dbReference>
<comment type="subcellular location">
    <subcellularLocation>
        <location evidence="1">Nucleus</location>
    </subcellularLocation>
</comment>
<dbReference type="InterPro" id="IPR011989">
    <property type="entry name" value="ARM-like"/>
</dbReference>
<dbReference type="FunCoup" id="Q753P3">
    <property type="interactions" value="1193"/>
</dbReference>
<sequence length="1017" mass="113465">MKPAALSIKARYWKQSEKMDLRQLVLAAQSAGKIERESAEQSLLEACRADPAAVCVGLVKMATQENTELASRQFCLYTLRKLITMYWNAGFESYCGPPGVREDAKETVRDALLRMAVSRTQDSKIISASAYCVVQIAAVDFPDEWPGLLKSVYESITGERSLAALGLLHEIFDDVVSEEMFFQGGVGWQTIRIIFELLGDDGPVALKDAAMKLYHSCLLQLAAPQALEEADTRAAVGAHVHEALELFAQLLEHCRSLEPHADLLQFQAHTYENLVLIKTQLPKRFFPGALREALLDAVLRDLVLLGAYYEQHLAEGDEELLKAVAESAIHMVIFLSSVHECKLNTERMCMLLGSLARLSCLSAIQTEAWDVDYNSFISKETGLTSSYTPRDEIFQYLSDLGGHNYREFLRVLFEQLLQVESMAWRSQESLLFLLQSCQLNSEGPQFDEQTVAGLLEKSQRLLRSGDVHPLVRCRVAMTVPRLLEKYMDSLPNVKDLVREFVFLTFNTTVTSENQLLSASALIAFTYYSSFVDFGSVLGVQTAEELEKLVLSTIKNILDGIDEDTPGFLLEVLSGVTGCNKESRNRELKLSELQLVLNVATADPSNIQVVVEAQECLKNLLQYDPENYLQYAELCIPSFLEVLRADSSHGYAYTPLVSLSLELLVVFMRKKPVDSALPRSMVDYIFDPLSSMLLNAEDDELLQLSTEAFTALLASSLTDDLLGRIPVIITILEKLLSARTSHSAAINAGTLLIAVLTKFANQIQDIMPKILEAAAKRLVQIKNLHTAENLLFVFCYLTSIDARQTVDFLSSTIIDEGGRTALQAIVPRWLEAFEVLRGEHKIKENILSLSKLFFLEDPRIAGITVNGDLIPHDGDIIITRSMAKKMPDKYTQISAAEKIVKLFVAELAFQQNQPDPGRYPKDGSGPADPHDSEGDSADEDWEDVDDILDYEKLQEYADDSDIDDTGDSLLFTSNIEEDVTTLLTQFFKEAVARNASGFQEIYSRLTEQEKKSLSACMV</sequence>
<protein>
    <submittedName>
        <fullName evidence="7">AFR269Wp</fullName>
    </submittedName>
</protein>
<dbReference type="Proteomes" id="UP000000591">
    <property type="component" value="Chromosome VI"/>
</dbReference>
<evidence type="ECO:0000256" key="5">
    <source>
        <dbReference type="SAM" id="MobiDB-lite"/>
    </source>
</evidence>
<dbReference type="InterPro" id="IPR001494">
    <property type="entry name" value="Importin-beta_N"/>
</dbReference>
<keyword evidence="4" id="KW-0539">Nucleus</keyword>
<dbReference type="InParanoid" id="Q753P3"/>
<dbReference type="OrthoDB" id="431626at2759"/>
<reference evidence="7 8" key="1">
    <citation type="journal article" date="2004" name="Science">
        <title>The Ashbya gossypii genome as a tool for mapping the ancient Saccharomyces cerevisiae genome.</title>
        <authorList>
            <person name="Dietrich F.S."/>
            <person name="Voegeli S."/>
            <person name="Brachat S."/>
            <person name="Lerch A."/>
            <person name="Gates K."/>
            <person name="Steiner S."/>
            <person name="Mohr C."/>
            <person name="Pohlmann R."/>
            <person name="Luedi P."/>
            <person name="Choi S."/>
            <person name="Wing R.A."/>
            <person name="Flavier A."/>
            <person name="Gaffney T.D."/>
            <person name="Philippsen P."/>
        </authorList>
    </citation>
    <scope>NUCLEOTIDE SEQUENCE [LARGE SCALE GENOMIC DNA]</scope>
    <source>
        <strain evidence="8">ATCC 10895 / CBS 109.51 / FGSC 9923 / NRRL Y-1056</strain>
    </source>
</reference>
<dbReference type="RefSeq" id="NP_985816.3">
    <property type="nucleotide sequence ID" value="NM_211171.3"/>
</dbReference>
<dbReference type="GO" id="GO:0031267">
    <property type="term" value="F:small GTPase binding"/>
    <property type="evidence" value="ECO:0007669"/>
    <property type="project" value="InterPro"/>
</dbReference>
<dbReference type="EMBL" id="AE016819">
    <property type="protein sequence ID" value="AAS53640.3"/>
    <property type="molecule type" value="Genomic_DNA"/>
</dbReference>
<reference evidence="8" key="2">
    <citation type="journal article" date="2013" name="G3 (Bethesda)">
        <title>Genomes of Ashbya fungi isolated from insects reveal four mating-type loci, numerous translocations, lack of transposons, and distinct gene duplications.</title>
        <authorList>
            <person name="Dietrich F.S."/>
            <person name="Voegeli S."/>
            <person name="Kuo S."/>
            <person name="Philippsen P."/>
        </authorList>
    </citation>
    <scope>GENOME REANNOTATION</scope>
    <source>
        <strain evidence="8">ATCC 10895 / CBS 109.51 / FGSC 9923 / NRRL Y-1056</strain>
    </source>
</reference>
<dbReference type="KEGG" id="ago:AGOS_AFR269W"/>
<name>Q753P3_EREGS</name>
<dbReference type="Gene3D" id="1.25.10.10">
    <property type="entry name" value="Leucine-rich Repeat Variant"/>
    <property type="match status" value="1"/>
</dbReference>
<dbReference type="OMA" id="FINCIVT"/>
<dbReference type="GO" id="GO:0005829">
    <property type="term" value="C:cytosol"/>
    <property type="evidence" value="ECO:0000318"/>
    <property type="project" value="GO_Central"/>
</dbReference>
<accession>Q753P3</accession>
<gene>
    <name evidence="7" type="ORF">AGOS_AFR269W</name>
</gene>
<dbReference type="Pfam" id="PF25018">
    <property type="entry name" value="HEAT_IPO9_c"/>
    <property type="match status" value="1"/>
</dbReference>
<dbReference type="Pfam" id="PF03810">
    <property type="entry name" value="IBN_N"/>
    <property type="match status" value="1"/>
</dbReference>
<dbReference type="HOGENOM" id="CLU_008920_1_1_1"/>
<dbReference type="GO" id="GO:0005635">
    <property type="term" value="C:nuclear envelope"/>
    <property type="evidence" value="ECO:0000318"/>
    <property type="project" value="GO_Central"/>
</dbReference>
<dbReference type="PROSITE" id="PS50166">
    <property type="entry name" value="IMPORTIN_B_NT"/>
    <property type="match status" value="1"/>
</dbReference>
<evidence type="ECO:0000313" key="8">
    <source>
        <dbReference type="Proteomes" id="UP000000591"/>
    </source>
</evidence>
<keyword evidence="2" id="KW-0813">Transport</keyword>
<proteinExistence type="predicted"/>
<evidence type="ECO:0000259" key="6">
    <source>
        <dbReference type="PROSITE" id="PS50166"/>
    </source>
</evidence>
<keyword evidence="8" id="KW-1185">Reference proteome</keyword>
<dbReference type="InterPro" id="IPR056840">
    <property type="entry name" value="HEAT_IPO9_central"/>
</dbReference>
<keyword evidence="3" id="KW-0653">Protein transport</keyword>
<dbReference type="GeneID" id="4622079"/>
<feature type="region of interest" description="Disordered" evidence="5">
    <location>
        <begin position="911"/>
        <end position="940"/>
    </location>
</feature>
<feature type="domain" description="Importin N-terminal" evidence="6">
    <location>
        <begin position="39"/>
        <end position="118"/>
    </location>
</feature>